<dbReference type="EMBL" id="CP143423">
    <property type="protein sequence ID" value="WVX49900.1"/>
    <property type="molecule type" value="Genomic_DNA"/>
</dbReference>
<feature type="region of interest" description="Disordered" evidence="1">
    <location>
        <begin position="96"/>
        <end position="125"/>
    </location>
</feature>
<protein>
    <submittedName>
        <fullName evidence="2">Uncharacterized protein</fullName>
    </submittedName>
</protein>
<evidence type="ECO:0000313" key="2">
    <source>
        <dbReference type="EMBL" id="WVX49900.1"/>
    </source>
</evidence>
<evidence type="ECO:0000256" key="1">
    <source>
        <dbReference type="SAM" id="MobiDB-lite"/>
    </source>
</evidence>
<sequence length="125" mass="13823">MTEYAMQRMNNPELRGAASILAILDAEMRTAGVADTDRDTVRDLDSSELAKGIREGRQFDVQRLPNVSIAQQMAAKALTSKDISRIIEQTRVKNATVRGASDKGSSELPAKTLEKSMQTERGRER</sequence>
<dbReference type="RefSeq" id="WP_222869624.1">
    <property type="nucleotide sequence ID" value="NZ_CP143423.1"/>
</dbReference>
<organism evidence="2 3">
    <name type="scientific">Roseobacter fucihabitans</name>
    <dbReference type="NCBI Taxonomy" id="1537242"/>
    <lineage>
        <taxon>Bacteria</taxon>
        <taxon>Pseudomonadati</taxon>
        <taxon>Pseudomonadota</taxon>
        <taxon>Alphaproteobacteria</taxon>
        <taxon>Rhodobacterales</taxon>
        <taxon>Roseobacteraceae</taxon>
        <taxon>Roseobacter</taxon>
    </lineage>
</organism>
<keyword evidence="3" id="KW-1185">Reference proteome</keyword>
<accession>A0ABZ2BXK3</accession>
<proteinExistence type="predicted"/>
<name>A0ABZ2BXK3_9RHOB</name>
<reference evidence="2 3" key="1">
    <citation type="submission" date="2015-07" db="EMBL/GenBank/DDBJ databases">
        <authorList>
            <person name="Voget S."/>
            <person name="Dogs M."/>
            <person name="Brinkhoff T.H."/>
            <person name="Daniel R."/>
        </authorList>
    </citation>
    <scope>NUCLEOTIDE SEQUENCE [LARGE SCALE GENOMIC DNA]</scope>
    <source>
        <strain evidence="2 3">B14</strain>
    </source>
</reference>
<reference evidence="3" key="2">
    <citation type="submission" date="2024-01" db="EMBL/GenBank/DDBJ databases">
        <title>Roseobacter fucihabitans sp. nov., isolated from the brown alga Fucus spiralis.</title>
        <authorList>
            <person name="Hahnke S."/>
            <person name="Berger M."/>
            <person name="Schlingloff A."/>
            <person name="Athale I."/>
            <person name="Neumann-Schaal M."/>
            <person name="Adenaya A."/>
            <person name="Poehlein A."/>
            <person name="Daniel R."/>
            <person name="Pertersen J."/>
            <person name="Brinkhoff T."/>
        </authorList>
    </citation>
    <scope>NUCLEOTIDE SEQUENCE [LARGE SCALE GENOMIC DNA]</scope>
    <source>
        <strain evidence="3">B14</strain>
    </source>
</reference>
<dbReference type="Proteomes" id="UP001318682">
    <property type="component" value="Chromosome"/>
</dbReference>
<gene>
    <name evidence="2" type="ORF">ROLI_029950</name>
</gene>
<evidence type="ECO:0000313" key="3">
    <source>
        <dbReference type="Proteomes" id="UP001318682"/>
    </source>
</evidence>
<feature type="compositionally biased region" description="Basic and acidic residues" evidence="1">
    <location>
        <begin position="112"/>
        <end position="125"/>
    </location>
</feature>